<organism evidence="8 9">
    <name type="scientific">Naumovozyma dairenensis (strain ATCC 10597 / BCRC 20456 / CBS 421 / NBRC 0211 / NRRL Y-12639)</name>
    <name type="common">Saccharomyces dairenensis</name>
    <dbReference type="NCBI Taxonomy" id="1071378"/>
    <lineage>
        <taxon>Eukaryota</taxon>
        <taxon>Fungi</taxon>
        <taxon>Dikarya</taxon>
        <taxon>Ascomycota</taxon>
        <taxon>Saccharomycotina</taxon>
        <taxon>Saccharomycetes</taxon>
        <taxon>Saccharomycetales</taxon>
        <taxon>Saccharomycetaceae</taxon>
        <taxon>Naumovozyma</taxon>
    </lineage>
</organism>
<feature type="chain" id="PRO_5003411093" description="Hyphally-regulated cell wall protein N-terminal domain-containing protein" evidence="6">
    <location>
        <begin position="22"/>
        <end position="471"/>
    </location>
</feature>
<dbReference type="Pfam" id="PF11765">
    <property type="entry name" value="Hyphal_reg_CWP"/>
    <property type="match status" value="1"/>
</dbReference>
<evidence type="ECO:0000256" key="4">
    <source>
        <dbReference type="ARBA" id="ARBA00023180"/>
    </source>
</evidence>
<feature type="compositionally biased region" description="Low complexity" evidence="5">
    <location>
        <begin position="449"/>
        <end position="459"/>
    </location>
</feature>
<keyword evidence="2" id="KW-0964">Secreted</keyword>
<evidence type="ECO:0000259" key="7">
    <source>
        <dbReference type="Pfam" id="PF11765"/>
    </source>
</evidence>
<evidence type="ECO:0000256" key="2">
    <source>
        <dbReference type="ARBA" id="ARBA00022525"/>
    </source>
</evidence>
<dbReference type="AlphaFoldDB" id="G0WD61"/>
<dbReference type="RefSeq" id="XP_003670965.1">
    <property type="nucleotide sequence ID" value="XM_003670917.1"/>
</dbReference>
<dbReference type="Proteomes" id="UP000000689">
    <property type="component" value="Chromosome 6"/>
</dbReference>
<evidence type="ECO:0000256" key="6">
    <source>
        <dbReference type="SAM" id="SignalP"/>
    </source>
</evidence>
<feature type="domain" description="Hyphally-regulated cell wall protein N-terminal" evidence="7">
    <location>
        <begin position="14"/>
        <end position="319"/>
    </location>
</feature>
<gene>
    <name evidence="8" type="primary">NDAI0F04040</name>
    <name evidence="8" type="ordered locus">NDAI_0F04040</name>
</gene>
<evidence type="ECO:0000313" key="9">
    <source>
        <dbReference type="Proteomes" id="UP000000689"/>
    </source>
</evidence>
<comment type="subcellular location">
    <subcellularLocation>
        <location evidence="1">Secreted</location>
    </subcellularLocation>
</comment>
<protein>
    <recommendedName>
        <fullName evidence="7">Hyphally-regulated cell wall protein N-terminal domain-containing protein</fullName>
    </recommendedName>
</protein>
<name>G0WD61_NAUDC</name>
<evidence type="ECO:0000256" key="3">
    <source>
        <dbReference type="ARBA" id="ARBA00022729"/>
    </source>
</evidence>
<dbReference type="GO" id="GO:0005576">
    <property type="term" value="C:extracellular region"/>
    <property type="evidence" value="ECO:0007669"/>
    <property type="project" value="UniProtKB-SubCell"/>
</dbReference>
<dbReference type="HOGENOM" id="CLU_580158_0_0_1"/>
<sequence>MMSKYYILVILTSLLLNVASAFDLFGRLHYLGPVQYYFPFSIKKGSVFAITRCKHAWFHDNLNNQGDICVSSANVTGNSFQNDGNFLLSDATDLSLTDFSNNGFFAMRDTVRPIGTTKLFAKNSFINLGIIHIETILQHTLGTGGANMLNRGTIVLNGGNHTLRSSLVGGGCLALLKQEELHIDISTTVDNLIYLDSANKEIHFSGMPNLIGLPMTFSGFTKNHDLYFHGSQTSRTHLLVGSYSPLTGTLVIITTPKPFSGAYDILTRSIYIGFGYDMFRFNFEFMTYRGLPVVHITYNKQGPNQGVPHRCRIDATVPNFEQCVSSAGPGTTYVSGTTPTPISTISNSANTRSTSTVSKSTATGLVSSADLISSVVTSSADVAQTTTPVTTTADLISSVVTSSADVAQTTTPVTTTTDFISPVVTSSVVVAPSTTSTTELTSFKPSIISTTERTSTTTSRKPDATITERKR</sequence>
<dbReference type="GeneID" id="11497060"/>
<dbReference type="EMBL" id="HE580272">
    <property type="protein sequence ID" value="CCD25722.1"/>
    <property type="molecule type" value="Genomic_DNA"/>
</dbReference>
<dbReference type="InterPro" id="IPR021031">
    <property type="entry name" value="Hyphal-reg_cell_wall_N"/>
</dbReference>
<dbReference type="GO" id="GO:0009277">
    <property type="term" value="C:fungal-type cell wall"/>
    <property type="evidence" value="ECO:0007669"/>
    <property type="project" value="UniProtKB-ARBA"/>
</dbReference>
<feature type="compositionally biased region" description="Basic and acidic residues" evidence="5">
    <location>
        <begin position="460"/>
        <end position="471"/>
    </location>
</feature>
<reference evidence="8 9" key="1">
    <citation type="journal article" date="2011" name="Proc. Natl. Acad. Sci. U.S.A.">
        <title>Evolutionary erosion of yeast sex chromosomes by mating-type switching accidents.</title>
        <authorList>
            <person name="Gordon J.L."/>
            <person name="Armisen D."/>
            <person name="Proux-Wera E."/>
            <person name="Oheigeartaigh S.S."/>
            <person name="Byrne K.P."/>
            <person name="Wolfe K.H."/>
        </authorList>
    </citation>
    <scope>NUCLEOTIDE SEQUENCE [LARGE SCALE GENOMIC DNA]</scope>
    <source>
        <strain evidence="9">ATCC 10597 / BCRC 20456 / CBS 421 / NBRC 0211 / NRRL Y-12639</strain>
    </source>
</reference>
<keyword evidence="4" id="KW-0325">Glycoprotein</keyword>
<feature type="region of interest" description="Disordered" evidence="5">
    <location>
        <begin position="449"/>
        <end position="471"/>
    </location>
</feature>
<accession>G0WD61</accession>
<keyword evidence="9" id="KW-1185">Reference proteome</keyword>
<keyword evidence="3 6" id="KW-0732">Signal</keyword>
<proteinExistence type="predicted"/>
<dbReference type="KEGG" id="ndi:NDAI_0F04040"/>
<evidence type="ECO:0000256" key="5">
    <source>
        <dbReference type="SAM" id="MobiDB-lite"/>
    </source>
</evidence>
<evidence type="ECO:0000256" key="1">
    <source>
        <dbReference type="ARBA" id="ARBA00004613"/>
    </source>
</evidence>
<evidence type="ECO:0000313" key="8">
    <source>
        <dbReference type="EMBL" id="CCD25722.1"/>
    </source>
</evidence>
<feature type="signal peptide" evidence="6">
    <location>
        <begin position="1"/>
        <end position="21"/>
    </location>
</feature>